<dbReference type="Gene3D" id="1.10.287.110">
    <property type="entry name" value="DnaJ domain"/>
    <property type="match status" value="1"/>
</dbReference>
<keyword evidence="7" id="KW-0732">Signal</keyword>
<evidence type="ECO:0000256" key="1">
    <source>
        <dbReference type="ARBA" id="ARBA00004141"/>
    </source>
</evidence>
<evidence type="ECO:0000256" key="2">
    <source>
        <dbReference type="ARBA" id="ARBA00022692"/>
    </source>
</evidence>
<dbReference type="FunFam" id="1.10.287.110:FF:000036">
    <property type="entry name" value="dnaJ homolog subfamily C member 25"/>
    <property type="match status" value="1"/>
</dbReference>
<dbReference type="CDD" id="cd06257">
    <property type="entry name" value="DnaJ"/>
    <property type="match status" value="1"/>
</dbReference>
<evidence type="ECO:0000256" key="5">
    <source>
        <dbReference type="ARBA" id="ARBA00023186"/>
    </source>
</evidence>
<dbReference type="Pfam" id="PF05746">
    <property type="entry name" value="DALR_1"/>
    <property type="match status" value="1"/>
</dbReference>
<evidence type="ECO:0000259" key="8">
    <source>
        <dbReference type="PROSITE" id="PS50076"/>
    </source>
</evidence>
<keyword evidence="10" id="KW-1185">Reference proteome</keyword>
<feature type="domain" description="J" evidence="8">
    <location>
        <begin position="33"/>
        <end position="101"/>
    </location>
</feature>
<proteinExistence type="inferred from homology"/>
<keyword evidence="3" id="KW-1133">Transmembrane helix</keyword>
<sequence>MILKNCIIVGLFLSVISVTKGQLLEGIYCGKENCYDVLGVTREATKHEIAKNYRQLARKYHPDLHRDPEAKAEAEEKFKIIANAYEILKDDESRTDYDYMLDNPNEYYAHYYRYYRRRVAPKVDVRIVIFVTISIISIIQYYSAWQRYETAIKYFMTVPKYRNRALEIAQQQGFISQDSGNRKVKGKSKSELKEEQEAIIRMVIEEKMDIKGAYAKPTYYDILWIQLILSPYTLMKYFYWYLQWIWNHTILKKPYNDDEKLYIIRKFLKIGEHQFNSIEDHEKEDYLKNELWIKNKFKVWQKDKEETMKKQLAENSSSALKDVDIYLTYKSNNNKEGKVVLCAPVQCVSDDKNTEVLAEEFYKKRSIDMRLMAEHKYGLRIISNPGWQDMFNKLGSAAVSIELLQIKINRPVVCKVNDPASCTKGASFILYNCARLSTLLKEFENKVKSKIYPPLPNYEETDFTLLTHPEEWELLYVYLLQFPSVVQSCIKDILENNIKIHNLCHALTSMCLTFSVYYQRVRILTEPRNHLFATLHARIHLASCIKTVLENGLYLLNIEPVSQM</sequence>
<dbReference type="PRINTS" id="PR00625">
    <property type="entry name" value="JDOMAIN"/>
</dbReference>
<feature type="signal peptide" evidence="7">
    <location>
        <begin position="1"/>
        <end position="21"/>
    </location>
</feature>
<dbReference type="PROSITE" id="PS00636">
    <property type="entry name" value="DNAJ_1"/>
    <property type="match status" value="1"/>
</dbReference>
<dbReference type="GO" id="GO:0005524">
    <property type="term" value="F:ATP binding"/>
    <property type="evidence" value="ECO:0007669"/>
    <property type="project" value="InterPro"/>
</dbReference>
<evidence type="ECO:0000256" key="7">
    <source>
        <dbReference type="SAM" id="SignalP"/>
    </source>
</evidence>
<dbReference type="Proteomes" id="UP001353858">
    <property type="component" value="Unassembled WGS sequence"/>
</dbReference>
<dbReference type="GO" id="GO:0005789">
    <property type="term" value="C:endoplasmic reticulum membrane"/>
    <property type="evidence" value="ECO:0007669"/>
    <property type="project" value="TreeGrafter"/>
</dbReference>
<dbReference type="InterPro" id="IPR018253">
    <property type="entry name" value="DnaJ_domain_CS"/>
</dbReference>
<dbReference type="InterPro" id="IPR009080">
    <property type="entry name" value="tRNAsynth_Ia_anticodon-bd"/>
</dbReference>
<evidence type="ECO:0000313" key="10">
    <source>
        <dbReference type="Proteomes" id="UP001353858"/>
    </source>
</evidence>
<dbReference type="SUPFAM" id="SSF46565">
    <property type="entry name" value="Chaperone J-domain"/>
    <property type="match status" value="1"/>
</dbReference>
<comment type="subcellular location">
    <subcellularLocation>
        <location evidence="1">Membrane</location>
        <topology evidence="1">Multi-pass membrane protein</topology>
    </subcellularLocation>
</comment>
<dbReference type="GO" id="GO:0004814">
    <property type="term" value="F:arginine-tRNA ligase activity"/>
    <property type="evidence" value="ECO:0007669"/>
    <property type="project" value="InterPro"/>
</dbReference>
<dbReference type="GO" id="GO:0006457">
    <property type="term" value="P:protein folding"/>
    <property type="evidence" value="ECO:0007669"/>
    <property type="project" value="InterPro"/>
</dbReference>
<dbReference type="SMART" id="SM00271">
    <property type="entry name" value="DnaJ"/>
    <property type="match status" value="1"/>
</dbReference>
<dbReference type="GO" id="GO:0006420">
    <property type="term" value="P:arginyl-tRNA aminoacylation"/>
    <property type="evidence" value="ECO:0007669"/>
    <property type="project" value="InterPro"/>
</dbReference>
<dbReference type="InterPro" id="IPR044632">
    <property type="entry name" value="DNAJC25-like"/>
</dbReference>
<name>A0AAN7PZ23_9COLE</name>
<feature type="chain" id="PRO_5043022809" description="J domain-containing protein" evidence="7">
    <location>
        <begin position="22"/>
        <end position="564"/>
    </location>
</feature>
<dbReference type="InterPro" id="IPR008909">
    <property type="entry name" value="DALR_anticod-bd"/>
</dbReference>
<comment type="caution">
    <text evidence="9">The sequence shown here is derived from an EMBL/GenBank/DDBJ whole genome shotgun (WGS) entry which is preliminary data.</text>
</comment>
<dbReference type="SMART" id="SM00836">
    <property type="entry name" value="DALR_1"/>
    <property type="match status" value="1"/>
</dbReference>
<dbReference type="AlphaFoldDB" id="A0AAN7PZ23"/>
<comment type="similarity">
    <text evidence="6">Belongs to the DNAJC25 family.</text>
</comment>
<gene>
    <name evidence="9" type="ORF">RN001_004918</name>
</gene>
<evidence type="ECO:0000256" key="3">
    <source>
        <dbReference type="ARBA" id="ARBA00022989"/>
    </source>
</evidence>
<dbReference type="PANTHER" id="PTHR44176">
    <property type="entry name" value="DNAJ HOMOLOG SUBFAMILY C MEMBER 25"/>
    <property type="match status" value="1"/>
</dbReference>
<dbReference type="PROSITE" id="PS50076">
    <property type="entry name" value="DNAJ_2"/>
    <property type="match status" value="1"/>
</dbReference>
<keyword evidence="5" id="KW-0143">Chaperone</keyword>
<dbReference type="PANTHER" id="PTHR44176:SF1">
    <property type="entry name" value="DNAJ HOMOLOG SUBFAMILY C MEMBER 25"/>
    <property type="match status" value="1"/>
</dbReference>
<accession>A0AAN7PZ23</accession>
<keyword evidence="4" id="KW-0472">Membrane</keyword>
<evidence type="ECO:0000313" key="9">
    <source>
        <dbReference type="EMBL" id="KAK4881599.1"/>
    </source>
</evidence>
<organism evidence="9 10">
    <name type="scientific">Aquatica leii</name>
    <dbReference type="NCBI Taxonomy" id="1421715"/>
    <lineage>
        <taxon>Eukaryota</taxon>
        <taxon>Metazoa</taxon>
        <taxon>Ecdysozoa</taxon>
        <taxon>Arthropoda</taxon>
        <taxon>Hexapoda</taxon>
        <taxon>Insecta</taxon>
        <taxon>Pterygota</taxon>
        <taxon>Neoptera</taxon>
        <taxon>Endopterygota</taxon>
        <taxon>Coleoptera</taxon>
        <taxon>Polyphaga</taxon>
        <taxon>Elateriformia</taxon>
        <taxon>Elateroidea</taxon>
        <taxon>Lampyridae</taxon>
        <taxon>Luciolinae</taxon>
        <taxon>Aquatica</taxon>
    </lineage>
</organism>
<evidence type="ECO:0000256" key="6">
    <source>
        <dbReference type="ARBA" id="ARBA00024193"/>
    </source>
</evidence>
<dbReference type="Pfam" id="PF00226">
    <property type="entry name" value="DnaJ"/>
    <property type="match status" value="1"/>
</dbReference>
<dbReference type="Gene3D" id="1.10.730.10">
    <property type="entry name" value="Isoleucyl-tRNA Synthetase, Domain 1"/>
    <property type="match status" value="1"/>
</dbReference>
<dbReference type="InterPro" id="IPR036869">
    <property type="entry name" value="J_dom_sf"/>
</dbReference>
<evidence type="ECO:0000256" key="4">
    <source>
        <dbReference type="ARBA" id="ARBA00023136"/>
    </source>
</evidence>
<dbReference type="EMBL" id="JARPUR010000002">
    <property type="protein sequence ID" value="KAK4881599.1"/>
    <property type="molecule type" value="Genomic_DNA"/>
</dbReference>
<reference evidence="10" key="1">
    <citation type="submission" date="2023-01" db="EMBL/GenBank/DDBJ databases">
        <title>Key to firefly adult light organ development and bioluminescence: homeobox transcription factors regulate luciferase expression and transportation to peroxisome.</title>
        <authorList>
            <person name="Fu X."/>
        </authorList>
    </citation>
    <scope>NUCLEOTIDE SEQUENCE [LARGE SCALE GENOMIC DNA]</scope>
</reference>
<dbReference type="InterPro" id="IPR001623">
    <property type="entry name" value="DnaJ_domain"/>
</dbReference>
<keyword evidence="2" id="KW-0812">Transmembrane</keyword>
<protein>
    <recommendedName>
        <fullName evidence="8">J domain-containing protein</fullName>
    </recommendedName>
</protein>
<dbReference type="SUPFAM" id="SSF47323">
    <property type="entry name" value="Anticodon-binding domain of a subclass of class I aminoacyl-tRNA synthetases"/>
    <property type="match status" value="1"/>
</dbReference>